<name>A0A545SPN5_9RHOB</name>
<keyword evidence="1" id="KW-0812">Transmembrane</keyword>
<keyword evidence="1" id="KW-1133">Transmembrane helix</keyword>
<feature type="chain" id="PRO_5022029576" evidence="2">
    <location>
        <begin position="21"/>
        <end position="297"/>
    </location>
</feature>
<dbReference type="AlphaFoldDB" id="A0A545SPN5"/>
<sequence>MFRNFIFAASVAIAAAPAYAISFDEAYPDIADQLTEEDRALVQSLDFITGDVVVGGNLATLSLDGKFFYLNPADTAHVLQKIWGNPPSDGGLGMVFPVESSPLHSSGWGMELWFEDIGYVDDKDAQDQDYDAILKDLQAEVREANEWRQENGYESLRLIGWAEDPTYDPEARVVYWAKELEFGGSPDHTLNFNMRVLGRKGVLVQNFIASMDELPSVKNALPSVIAMTEFNEGHRYADFNPSMDTVAAVGVGGLVAGKVLTKTGFLAAGLLLLKKFWFVLLLPLIWLKNLFTRKQQD</sequence>
<evidence type="ECO:0000313" key="3">
    <source>
        <dbReference type="EMBL" id="TQV66826.1"/>
    </source>
</evidence>
<organism evidence="3 4">
    <name type="scientific">Aliiroseovarius halocynthiae</name>
    <dbReference type="NCBI Taxonomy" id="985055"/>
    <lineage>
        <taxon>Bacteria</taxon>
        <taxon>Pseudomonadati</taxon>
        <taxon>Pseudomonadota</taxon>
        <taxon>Alphaproteobacteria</taxon>
        <taxon>Rhodobacterales</taxon>
        <taxon>Paracoccaceae</taxon>
        <taxon>Aliiroseovarius</taxon>
    </lineage>
</organism>
<dbReference type="EMBL" id="VICH01000008">
    <property type="protein sequence ID" value="TQV66826.1"/>
    <property type="molecule type" value="Genomic_DNA"/>
</dbReference>
<feature type="transmembrane region" description="Helical" evidence="1">
    <location>
        <begin position="265"/>
        <end position="287"/>
    </location>
</feature>
<keyword evidence="1" id="KW-0472">Membrane</keyword>
<evidence type="ECO:0000313" key="4">
    <source>
        <dbReference type="Proteomes" id="UP000315816"/>
    </source>
</evidence>
<keyword evidence="2" id="KW-0732">Signal</keyword>
<accession>A0A545SPN5</accession>
<dbReference type="InterPro" id="IPR018682">
    <property type="entry name" value="DUF2167_membr"/>
</dbReference>
<dbReference type="Pfam" id="PF09935">
    <property type="entry name" value="DUF2167"/>
    <property type="match status" value="1"/>
</dbReference>
<reference evidence="3 4" key="1">
    <citation type="submission" date="2019-06" db="EMBL/GenBank/DDBJ databases">
        <title>A novel species of marine bacteria.</title>
        <authorList>
            <person name="Wang Y."/>
        </authorList>
    </citation>
    <scope>NUCLEOTIDE SEQUENCE [LARGE SCALE GENOMIC DNA]</scope>
    <source>
        <strain evidence="3 4">MA1-10</strain>
    </source>
</reference>
<feature type="signal peptide" evidence="2">
    <location>
        <begin position="1"/>
        <end position="20"/>
    </location>
</feature>
<dbReference type="OrthoDB" id="196355at2"/>
<proteinExistence type="predicted"/>
<dbReference type="Proteomes" id="UP000315816">
    <property type="component" value="Unassembled WGS sequence"/>
</dbReference>
<dbReference type="RefSeq" id="WP_142854123.1">
    <property type="nucleotide sequence ID" value="NZ_FXWW01000004.1"/>
</dbReference>
<keyword evidence="4" id="KW-1185">Reference proteome</keyword>
<protein>
    <submittedName>
        <fullName evidence="3">DUF2167 domain-containing protein</fullName>
    </submittedName>
</protein>
<comment type="caution">
    <text evidence="3">The sequence shown here is derived from an EMBL/GenBank/DDBJ whole genome shotgun (WGS) entry which is preliminary data.</text>
</comment>
<gene>
    <name evidence="3" type="ORF">FIL88_12075</name>
</gene>
<evidence type="ECO:0000256" key="2">
    <source>
        <dbReference type="SAM" id="SignalP"/>
    </source>
</evidence>
<evidence type="ECO:0000256" key="1">
    <source>
        <dbReference type="SAM" id="Phobius"/>
    </source>
</evidence>